<evidence type="ECO:0000313" key="1">
    <source>
        <dbReference type="EMBL" id="KUM46506.1"/>
    </source>
</evidence>
<comment type="caution">
    <text evidence="1">The sequence shown here is derived from an EMBL/GenBank/DDBJ whole genome shotgun (WGS) entry which is preliminary data.</text>
</comment>
<protein>
    <submittedName>
        <fullName evidence="1">Uncharacterized protein</fullName>
    </submittedName>
</protein>
<reference evidence="1" key="1">
    <citation type="journal article" date="2015" name="Genome Biol. Evol.">
        <title>Organellar Genomes of White Spruce (Picea glauca): Assembly and Annotation.</title>
        <authorList>
            <person name="Jackman S.D."/>
            <person name="Warren R.L."/>
            <person name="Gibb E.A."/>
            <person name="Vandervalk B.P."/>
            <person name="Mohamadi H."/>
            <person name="Chu J."/>
            <person name="Raymond A."/>
            <person name="Pleasance S."/>
            <person name="Coope R."/>
            <person name="Wildung M.R."/>
            <person name="Ritland C.E."/>
            <person name="Bousquet J."/>
            <person name="Jones S.J."/>
            <person name="Bohlmann J."/>
            <person name="Birol I."/>
        </authorList>
    </citation>
    <scope>NUCLEOTIDE SEQUENCE [LARGE SCALE GENOMIC DNA]</scope>
    <source>
        <tissue evidence="1">Flushing bud</tissue>
    </source>
</reference>
<sequence length="84" mass="9451">MIKETKPIVIRPFLLAYISFADHDPFLLVSIHQSFRFQSVPMDVRSPHQEVPSQSAPVSQFASVSIYLYLHSPSSTYGTLLADV</sequence>
<proteinExistence type="predicted"/>
<accession>A0A124GMR9</accession>
<geneLocation type="mitochondrion" evidence="1"/>
<dbReference type="AlphaFoldDB" id="A0A124GMR9"/>
<organism evidence="1">
    <name type="scientific">Picea glauca</name>
    <name type="common">White spruce</name>
    <name type="synonym">Pinus glauca</name>
    <dbReference type="NCBI Taxonomy" id="3330"/>
    <lineage>
        <taxon>Eukaryota</taxon>
        <taxon>Viridiplantae</taxon>
        <taxon>Streptophyta</taxon>
        <taxon>Embryophyta</taxon>
        <taxon>Tracheophyta</taxon>
        <taxon>Spermatophyta</taxon>
        <taxon>Pinopsida</taxon>
        <taxon>Pinidae</taxon>
        <taxon>Conifers I</taxon>
        <taxon>Pinales</taxon>
        <taxon>Pinaceae</taxon>
        <taxon>Picea</taxon>
    </lineage>
</organism>
<keyword evidence="1" id="KW-0496">Mitochondrion</keyword>
<name>A0A124GMR9_PICGL</name>
<dbReference type="EMBL" id="LKAM01000011">
    <property type="protein sequence ID" value="KUM46506.1"/>
    <property type="molecule type" value="Genomic_DNA"/>
</dbReference>
<gene>
    <name evidence="1" type="ORF">ABT39_MTgene1607</name>
</gene>